<organism evidence="1 2">
    <name type="scientific">Gigaspora rosea</name>
    <dbReference type="NCBI Taxonomy" id="44941"/>
    <lineage>
        <taxon>Eukaryota</taxon>
        <taxon>Fungi</taxon>
        <taxon>Fungi incertae sedis</taxon>
        <taxon>Mucoromycota</taxon>
        <taxon>Glomeromycotina</taxon>
        <taxon>Glomeromycetes</taxon>
        <taxon>Diversisporales</taxon>
        <taxon>Gigasporaceae</taxon>
        <taxon>Gigaspora</taxon>
    </lineage>
</organism>
<dbReference type="AlphaFoldDB" id="A0A397W9Q2"/>
<proteinExistence type="predicted"/>
<accession>A0A397W9Q2</accession>
<evidence type="ECO:0000313" key="1">
    <source>
        <dbReference type="EMBL" id="RIB30189.1"/>
    </source>
</evidence>
<dbReference type="PANTHER" id="PTHR43591">
    <property type="entry name" value="METHYLTRANSFERASE"/>
    <property type="match status" value="1"/>
</dbReference>
<comment type="caution">
    <text evidence="1">The sequence shown here is derived from an EMBL/GenBank/DDBJ whole genome shotgun (WGS) entry which is preliminary data.</text>
</comment>
<sequence length="336" mass="38958">MTPYTNTTLTVSHSLTYENEPISDSYFEHKYEWIGGRLCEEDENGPYPLPYDSNEIDRLDLQHYIIRYALNGYFTAPVNFEKVKRVCDVGCGSGIWMMEMSAIYPNTRFYGCDVRSAFPESTCPENCEFSICNILKGLIYPSGYFDYVYQRTLLGSIPEKEWKPLISELVRCTAINGLVELTELAFWLNNAGPHYKIIQEKVYKALEIRGINSRVLNRLPEFLKQAGLVNIGLKIRKIPCGKWGGQIGEYMRDFVMQAMNFYKIFCARQDVITDTDVDEWDYDTEILMKEFEEYKTFATVVSIVGRKPEPLGITIVEDTRMFKRIVKELNSLEYNV</sequence>
<name>A0A397W9Q2_9GLOM</name>
<keyword evidence="1" id="KW-0489">Methyltransferase</keyword>
<gene>
    <name evidence="1" type="ORF">C2G38_2027078</name>
</gene>
<dbReference type="GO" id="GO:0008168">
    <property type="term" value="F:methyltransferase activity"/>
    <property type="evidence" value="ECO:0007669"/>
    <property type="project" value="UniProtKB-KW"/>
</dbReference>
<dbReference type="Pfam" id="PF13489">
    <property type="entry name" value="Methyltransf_23"/>
    <property type="match status" value="1"/>
</dbReference>
<dbReference type="InterPro" id="IPR029063">
    <property type="entry name" value="SAM-dependent_MTases_sf"/>
</dbReference>
<dbReference type="GO" id="GO:0032259">
    <property type="term" value="P:methylation"/>
    <property type="evidence" value="ECO:0007669"/>
    <property type="project" value="UniProtKB-KW"/>
</dbReference>
<dbReference type="CDD" id="cd02440">
    <property type="entry name" value="AdoMet_MTases"/>
    <property type="match status" value="1"/>
</dbReference>
<dbReference type="Gene3D" id="3.40.50.150">
    <property type="entry name" value="Vaccinia Virus protein VP39"/>
    <property type="match status" value="1"/>
</dbReference>
<reference evidence="1 2" key="1">
    <citation type="submission" date="2018-06" db="EMBL/GenBank/DDBJ databases">
        <title>Comparative genomics reveals the genomic features of Rhizophagus irregularis, R. cerebriforme, R. diaphanum and Gigaspora rosea, and their symbiotic lifestyle signature.</title>
        <authorList>
            <person name="Morin E."/>
            <person name="San Clemente H."/>
            <person name="Chen E.C.H."/>
            <person name="De La Providencia I."/>
            <person name="Hainaut M."/>
            <person name="Kuo A."/>
            <person name="Kohler A."/>
            <person name="Murat C."/>
            <person name="Tang N."/>
            <person name="Roy S."/>
            <person name="Loubradou J."/>
            <person name="Henrissat B."/>
            <person name="Grigoriev I.V."/>
            <person name="Corradi N."/>
            <person name="Roux C."/>
            <person name="Martin F.M."/>
        </authorList>
    </citation>
    <scope>NUCLEOTIDE SEQUENCE [LARGE SCALE GENOMIC DNA]</scope>
    <source>
        <strain evidence="1 2">DAOM 194757</strain>
    </source>
</reference>
<dbReference type="STRING" id="44941.A0A397W9Q2"/>
<keyword evidence="1" id="KW-0808">Transferase</keyword>
<dbReference type="OrthoDB" id="2013972at2759"/>
<protein>
    <submittedName>
        <fullName evidence="1">S-adenosyl-L-methionine-dependent methyltransferase</fullName>
    </submittedName>
</protein>
<dbReference type="SUPFAM" id="SSF53335">
    <property type="entry name" value="S-adenosyl-L-methionine-dependent methyltransferases"/>
    <property type="match status" value="1"/>
</dbReference>
<dbReference type="EMBL" id="QKWP01000019">
    <property type="protein sequence ID" value="RIB30189.1"/>
    <property type="molecule type" value="Genomic_DNA"/>
</dbReference>
<evidence type="ECO:0000313" key="2">
    <source>
        <dbReference type="Proteomes" id="UP000266673"/>
    </source>
</evidence>
<dbReference type="Proteomes" id="UP000266673">
    <property type="component" value="Unassembled WGS sequence"/>
</dbReference>
<keyword evidence="2" id="KW-1185">Reference proteome</keyword>